<dbReference type="EMBL" id="JABTEG010000002">
    <property type="protein sequence ID" value="KAG4305971.1"/>
    <property type="molecule type" value="Genomic_DNA"/>
</dbReference>
<sequence length="354" mass="40418">MVVKVPNEKSKSTGNEVSDDAENIQEDIPNMFGTSLHDMLSNSLYKSEIKELKQVIHGKVRDVYTLGEKQLLFVATDRVSAYDVVLRSCIPEKGRILTALSSFWFKKLRNICKHHLIDTTLPSNLRQYARELTGRIMVVSQCRVLPIEAIVRGYIAGSAWKEYVQNGTVNGIVLRPNLKQGQMLDTPLFTPSTKAVPGQRGTLINENLHPTQLPNIIGEKHAKEIERLSLMLYNEAHTYALQKGIIIADTKFEFGVDENDDLILVDEVLTPDSSRFWPCHDFTNKSYSLDKQYIRDWLETHDQMGKAGVVLPEQVIQQTRQKYIQVYEQLTGNSWTEYMKEIVQKFVDNTEPTS</sequence>
<gene>
    <name evidence="1" type="ORF">PORY_000881</name>
</gene>
<keyword evidence="2" id="KW-1185">Reference proteome</keyword>
<reference evidence="1 2" key="1">
    <citation type="journal article" date="2021" name="Commun. Biol.">
        <title>Genomic insights into the host specific adaptation of the Pneumocystis genus.</title>
        <authorList>
            <person name="Cisse O.H."/>
            <person name="Ma L."/>
            <person name="Dekker J.P."/>
            <person name="Khil P.P."/>
            <person name="Youn J.-H."/>
            <person name="Brenchley J.M."/>
            <person name="Blair R."/>
            <person name="Pahar B."/>
            <person name="Chabe M."/>
            <person name="Van Rompay K.K.A."/>
            <person name="Keesler R."/>
            <person name="Sukura A."/>
            <person name="Hirsch V."/>
            <person name="Kutty G."/>
            <person name="Liu Y."/>
            <person name="Peng L."/>
            <person name="Chen J."/>
            <person name="Song J."/>
            <person name="Weissenbacher-Lang C."/>
            <person name="Xu J."/>
            <person name="Upham N.S."/>
            <person name="Stajich J.E."/>
            <person name="Cuomo C.A."/>
            <person name="Cushion M.T."/>
            <person name="Kovacs J.A."/>
        </authorList>
    </citation>
    <scope>NUCLEOTIDE SEQUENCE [LARGE SCALE GENOMIC DNA]</scope>
    <source>
        <strain evidence="1 2">RABM</strain>
    </source>
</reference>
<dbReference type="Proteomes" id="UP000768646">
    <property type="component" value="Unassembled WGS sequence"/>
</dbReference>
<protein>
    <submittedName>
        <fullName evidence="1">Uncharacterized protein</fullName>
    </submittedName>
</protein>
<name>A0ACB7CDV8_9ASCO</name>
<comment type="caution">
    <text evidence="1">The sequence shown here is derived from an EMBL/GenBank/DDBJ whole genome shotgun (WGS) entry which is preliminary data.</text>
</comment>
<evidence type="ECO:0000313" key="2">
    <source>
        <dbReference type="Proteomes" id="UP000768646"/>
    </source>
</evidence>
<organism evidence="1 2">
    <name type="scientific">Pneumocystis oryctolagi</name>
    <dbReference type="NCBI Taxonomy" id="42067"/>
    <lineage>
        <taxon>Eukaryota</taxon>
        <taxon>Fungi</taxon>
        <taxon>Dikarya</taxon>
        <taxon>Ascomycota</taxon>
        <taxon>Taphrinomycotina</taxon>
        <taxon>Pneumocystomycetes</taxon>
        <taxon>Pneumocystaceae</taxon>
        <taxon>Pneumocystis</taxon>
    </lineage>
</organism>
<accession>A0ACB7CDV8</accession>
<evidence type="ECO:0000313" key="1">
    <source>
        <dbReference type="EMBL" id="KAG4305971.1"/>
    </source>
</evidence>
<proteinExistence type="predicted"/>